<evidence type="ECO:0000313" key="4">
    <source>
        <dbReference type="Proteomes" id="UP000075502"/>
    </source>
</evidence>
<evidence type="ECO:0000256" key="1">
    <source>
        <dbReference type="ARBA" id="ARBA00023002"/>
    </source>
</evidence>
<dbReference type="AlphaFoldDB" id="A0A150TID3"/>
<reference evidence="3 4" key="1">
    <citation type="submission" date="2014-02" db="EMBL/GenBank/DDBJ databases">
        <title>The small core and large imbalanced accessory genome model reveals a collaborative survival strategy of Sorangium cellulosum strains in nature.</title>
        <authorList>
            <person name="Han K."/>
            <person name="Peng R."/>
            <person name="Blom J."/>
            <person name="Li Y.-Z."/>
        </authorList>
    </citation>
    <scope>NUCLEOTIDE SEQUENCE [LARGE SCALE GENOMIC DNA]</scope>
    <source>
        <strain evidence="3 4">So0007-03</strain>
    </source>
</reference>
<feature type="domain" description="Aldehyde dehydrogenase" evidence="2">
    <location>
        <begin position="12"/>
        <end position="444"/>
    </location>
</feature>
<dbReference type="Pfam" id="PF00171">
    <property type="entry name" value="Aldedh"/>
    <property type="match status" value="1"/>
</dbReference>
<dbReference type="Proteomes" id="UP000075502">
    <property type="component" value="Unassembled WGS sequence"/>
</dbReference>
<proteinExistence type="predicted"/>
<dbReference type="NCBIfam" id="NF008868">
    <property type="entry name" value="PRK11903.1"/>
    <property type="match status" value="1"/>
</dbReference>
<name>A0A150TID3_SORCE</name>
<dbReference type="InterPro" id="IPR016162">
    <property type="entry name" value="Ald_DH_N"/>
</dbReference>
<evidence type="ECO:0000259" key="2">
    <source>
        <dbReference type="Pfam" id="PF00171"/>
    </source>
</evidence>
<sequence length="531" mass="54879">MERLESYVEGQWIAGQGAPHPLVNPATEEPLAETSTDGLDLAAAVAFARTVGGPSLRALTFAERGELLRAMSRAAHAHRDALIDVAIQNGGNTRGDAKFDVDGAIGTLAYYADLGAQLGDARLLADGEGAQLGRSPRFFGQHILVPRPGVAVHINAFNFPAWGLAEKAACALLAGMPVITKPATSTALVAFRLMKIFTERAPLPRGALSFVAGPPGDLLAHLGGEDVLAFTGSSATGAALRLLPGLARESVRVNVEADSLNGAVLGPDVDPGSETYAMFLRDVVRDMTQKAGQKCTAIRRIFVPASVIATVRADLVDRLRDARVGDPAQDGVTVGPLTTADQLRGVRAGIERLAAGAEVALGGDGPFEKIGVPEGKGYFVPPTLLVAGGPDGAPAAHEHEVFGPVATLFPYDGGAAHAVALLRRGRGSLVCSVYSDDRGFAAEVLLGVAPYHGRVLLGSERIADQAPGPGTVLPQTIHGGPGRAGGGEELGGLRGLHLYSQRTAVQGSRPILEAILGTKGELRHAPAPAKP</sequence>
<accession>A0A150TID3</accession>
<dbReference type="PANTHER" id="PTHR43111">
    <property type="entry name" value="ALDEHYDE DEHYDROGENASE B-RELATED"/>
    <property type="match status" value="1"/>
</dbReference>
<dbReference type="SUPFAM" id="SSF53720">
    <property type="entry name" value="ALDH-like"/>
    <property type="match status" value="1"/>
</dbReference>
<protein>
    <submittedName>
        <fullName evidence="3">Aldehyde dehydrogenase</fullName>
    </submittedName>
</protein>
<dbReference type="GO" id="GO:0016620">
    <property type="term" value="F:oxidoreductase activity, acting on the aldehyde or oxo group of donors, NAD or NADP as acceptor"/>
    <property type="evidence" value="ECO:0007669"/>
    <property type="project" value="InterPro"/>
</dbReference>
<dbReference type="InterPro" id="IPR016161">
    <property type="entry name" value="Ald_DH/histidinol_DH"/>
</dbReference>
<dbReference type="InterPro" id="IPR016163">
    <property type="entry name" value="Ald_DH_C"/>
</dbReference>
<dbReference type="Gene3D" id="3.40.605.10">
    <property type="entry name" value="Aldehyde Dehydrogenase, Chain A, domain 1"/>
    <property type="match status" value="1"/>
</dbReference>
<dbReference type="InterPro" id="IPR015590">
    <property type="entry name" value="Aldehyde_DH_dom"/>
</dbReference>
<dbReference type="PANTHER" id="PTHR43111:SF1">
    <property type="entry name" value="ALDEHYDE DEHYDROGENASE B-RELATED"/>
    <property type="match status" value="1"/>
</dbReference>
<comment type="caution">
    <text evidence="3">The sequence shown here is derived from an EMBL/GenBank/DDBJ whole genome shotgun (WGS) entry which is preliminary data.</text>
</comment>
<dbReference type="Gene3D" id="3.40.309.10">
    <property type="entry name" value="Aldehyde Dehydrogenase, Chain A, domain 2"/>
    <property type="match status" value="1"/>
</dbReference>
<dbReference type="CDD" id="cd07128">
    <property type="entry name" value="ALDH_MaoC-N"/>
    <property type="match status" value="1"/>
</dbReference>
<dbReference type="EMBL" id="JEME01002383">
    <property type="protein sequence ID" value="KYG04453.1"/>
    <property type="molecule type" value="Genomic_DNA"/>
</dbReference>
<organism evidence="3 4">
    <name type="scientific">Sorangium cellulosum</name>
    <name type="common">Polyangium cellulosum</name>
    <dbReference type="NCBI Taxonomy" id="56"/>
    <lineage>
        <taxon>Bacteria</taxon>
        <taxon>Pseudomonadati</taxon>
        <taxon>Myxococcota</taxon>
        <taxon>Polyangia</taxon>
        <taxon>Polyangiales</taxon>
        <taxon>Polyangiaceae</taxon>
        <taxon>Sorangium</taxon>
    </lineage>
</organism>
<evidence type="ECO:0000313" key="3">
    <source>
        <dbReference type="EMBL" id="KYG04453.1"/>
    </source>
</evidence>
<keyword evidence="1" id="KW-0560">Oxidoreductase</keyword>
<gene>
    <name evidence="3" type="ORF">BE21_46720</name>
</gene>